<comment type="caution">
    <text evidence="1">The sequence shown here is derived from an EMBL/GenBank/DDBJ whole genome shotgun (WGS) entry which is preliminary data.</text>
</comment>
<dbReference type="EMBL" id="MZGV01000021">
    <property type="protein sequence ID" value="OPJ61516.1"/>
    <property type="molecule type" value="Genomic_DNA"/>
</dbReference>
<organism evidence="1 2">
    <name type="scientific">Clostridium oryzae</name>
    <dbReference type="NCBI Taxonomy" id="1450648"/>
    <lineage>
        <taxon>Bacteria</taxon>
        <taxon>Bacillati</taxon>
        <taxon>Bacillota</taxon>
        <taxon>Clostridia</taxon>
        <taxon>Eubacteriales</taxon>
        <taxon>Clostridiaceae</taxon>
        <taxon>Clostridium</taxon>
    </lineage>
</organism>
<dbReference type="RefSeq" id="WP_079424265.1">
    <property type="nucleotide sequence ID" value="NZ_MZGV01000021.1"/>
</dbReference>
<evidence type="ECO:0000313" key="2">
    <source>
        <dbReference type="Proteomes" id="UP000190080"/>
    </source>
</evidence>
<dbReference type="OrthoDB" id="1704601at2"/>
<evidence type="ECO:0008006" key="3">
    <source>
        <dbReference type="Google" id="ProtNLM"/>
    </source>
</evidence>
<proteinExistence type="predicted"/>
<sequence>MKISKTEKLILAVLLSLLIAIGYYNVIYINQRNSILSLRQQKEKGAAKLEDMKLQIASGSNIKKNIKVLNCKIEGGAGKLYPKLEQDRLLLQLNSIYAKANIKGNVSFISENANENSADSSGDNKEKEQNEKNAEILKLNKLVAMYNTDVLRKNSDETETSDLSNSLKANITFKGSYSNIIKFISTIEKNESKIVVSGFTLGGGDSSNLSGTATLEFYSIPQFADTNMNYDEWKYSNKYGKNNPFSSKAQGTYYMSNANDSPDFAMSIKSVNSDLPAIMLGKSDDSERKSYIYEDENKTENIEIVITEKNNKFYYKYKSKNGSYPMQYSSTGFEFTPEGEDISIMIYSSKRTSDSDECSVNLTVDNKTSKNINVIVTNDDTSRPRVTVKSKEGNVETINK</sequence>
<reference evidence="1 2" key="1">
    <citation type="submission" date="2017-03" db="EMBL/GenBank/DDBJ databases">
        <title>Genome sequence of Clostridium oryzae DSM 28571.</title>
        <authorList>
            <person name="Poehlein A."/>
            <person name="Daniel R."/>
        </authorList>
    </citation>
    <scope>NUCLEOTIDE SEQUENCE [LARGE SCALE GENOMIC DNA]</scope>
    <source>
        <strain evidence="1 2">DSM 28571</strain>
    </source>
</reference>
<dbReference type="InterPro" id="IPR014717">
    <property type="entry name" value="Transl_elong_EF1B/ribsomal_bS6"/>
</dbReference>
<dbReference type="AlphaFoldDB" id="A0A1V4INN2"/>
<gene>
    <name evidence="1" type="ORF">CLORY_21980</name>
</gene>
<accession>A0A1V4INN2</accession>
<keyword evidence="2" id="KW-1185">Reference proteome</keyword>
<dbReference type="Proteomes" id="UP000190080">
    <property type="component" value="Unassembled WGS sequence"/>
</dbReference>
<dbReference type="Gene3D" id="3.30.70.60">
    <property type="match status" value="1"/>
</dbReference>
<name>A0A1V4INN2_9CLOT</name>
<evidence type="ECO:0000313" key="1">
    <source>
        <dbReference type="EMBL" id="OPJ61516.1"/>
    </source>
</evidence>
<protein>
    <recommendedName>
        <fullName evidence="3">Pilus assembly protein PilO</fullName>
    </recommendedName>
</protein>
<dbReference type="STRING" id="1450648.CLORY_21980"/>